<evidence type="ECO:0000313" key="2">
    <source>
        <dbReference type="Proteomes" id="UP001304461"/>
    </source>
</evidence>
<accession>A0ABU5RQU3</accession>
<proteinExistence type="predicted"/>
<gene>
    <name evidence="1" type="ORF">VB738_02635</name>
</gene>
<protein>
    <recommendedName>
        <fullName evidence="3">Restriction endonuclease</fullName>
    </recommendedName>
</protein>
<reference evidence="1 2" key="1">
    <citation type="submission" date="2023-12" db="EMBL/GenBank/DDBJ databases">
        <title>Baltic Sea Cyanobacteria.</title>
        <authorList>
            <person name="Delbaje E."/>
            <person name="Fewer D.P."/>
            <person name="Shishido T.K."/>
        </authorList>
    </citation>
    <scope>NUCLEOTIDE SEQUENCE [LARGE SCALE GENOMIC DNA]</scope>
    <source>
        <strain evidence="1 2">UHCC 0139</strain>
    </source>
</reference>
<keyword evidence="2" id="KW-1185">Reference proteome</keyword>
<dbReference type="Proteomes" id="UP001304461">
    <property type="component" value="Unassembled WGS sequence"/>
</dbReference>
<evidence type="ECO:0000313" key="1">
    <source>
        <dbReference type="EMBL" id="MEA5390150.1"/>
    </source>
</evidence>
<dbReference type="RefSeq" id="WP_323304263.1">
    <property type="nucleotide sequence ID" value="NZ_JAYGHX010000001.1"/>
</dbReference>
<evidence type="ECO:0008006" key="3">
    <source>
        <dbReference type="Google" id="ProtNLM"/>
    </source>
</evidence>
<sequence length="295" mass="33693">MIIAWQSMDDLFTDTDITEYHPIYAAIRDSEYLRGDKDRLEAMWGKYHPYADKHFLREIKTNFIQRYWEMATTLALLHSGCLLRSDDTGPDIVVIDGDDAPLLYVECVAPTGGNGTDKIEEPDKDVFWVPHGDIILRYLSAVREKQKRYRCWLENGLIDSSLPFVIALNSRDIPMAVSEANPPRLVQAFYGIGTAYVQLDARTLRVMEDGYTSKLTTHKRSGSEVSLGSFLTKELEDVSAVPYACLPQNWIPDDPREEMTIAHNFMARNPLPRGWIGRASEIWYTGSRVERTSYS</sequence>
<dbReference type="EMBL" id="JAYGHX010000001">
    <property type="protein sequence ID" value="MEA5390150.1"/>
    <property type="molecule type" value="Genomic_DNA"/>
</dbReference>
<name>A0ABU5RQU3_9CYAN</name>
<comment type="caution">
    <text evidence="1">The sequence shown here is derived from an EMBL/GenBank/DDBJ whole genome shotgun (WGS) entry which is preliminary data.</text>
</comment>
<organism evidence="1 2">
    <name type="scientific">Cyanobium gracile UHCC 0139</name>
    <dbReference type="NCBI Taxonomy" id="3110308"/>
    <lineage>
        <taxon>Bacteria</taxon>
        <taxon>Bacillati</taxon>
        <taxon>Cyanobacteriota</taxon>
        <taxon>Cyanophyceae</taxon>
        <taxon>Synechococcales</taxon>
        <taxon>Prochlorococcaceae</taxon>
        <taxon>Cyanobium</taxon>
    </lineage>
</organism>